<evidence type="ECO:0008006" key="3">
    <source>
        <dbReference type="Google" id="ProtNLM"/>
    </source>
</evidence>
<dbReference type="AlphaFoldDB" id="A0A1H3ZKS6"/>
<dbReference type="STRING" id="908615.SAMN05421540_104105"/>
<dbReference type="RefSeq" id="WP_093241552.1">
    <property type="nucleotide sequence ID" value="NZ_FNQF01000004.1"/>
</dbReference>
<dbReference type="Proteomes" id="UP000198820">
    <property type="component" value="Unassembled WGS sequence"/>
</dbReference>
<evidence type="ECO:0000313" key="1">
    <source>
        <dbReference type="EMBL" id="SEA24031.1"/>
    </source>
</evidence>
<dbReference type="SUPFAM" id="SSF54427">
    <property type="entry name" value="NTF2-like"/>
    <property type="match status" value="1"/>
</dbReference>
<sequence>MSKNKELIAEFLESDFYKNLDLIDKYFNENAIIEWHSHEGQIKLDREGFKKITLEMGKTFLNMTAQFSRLLEAEEKVVTNFTYFVETIESEDLIELAHFMAIFEIESSQIIKAEMMSIAADDA</sequence>
<dbReference type="InterPro" id="IPR032710">
    <property type="entry name" value="NTF2-like_dom_sf"/>
</dbReference>
<proteinExistence type="predicted"/>
<evidence type="ECO:0000313" key="2">
    <source>
        <dbReference type="Proteomes" id="UP000198820"/>
    </source>
</evidence>
<organism evidence="1 2">
    <name type="scientific">Psychroflexus halocasei</name>
    <dbReference type="NCBI Taxonomy" id="908615"/>
    <lineage>
        <taxon>Bacteria</taxon>
        <taxon>Pseudomonadati</taxon>
        <taxon>Bacteroidota</taxon>
        <taxon>Flavobacteriia</taxon>
        <taxon>Flavobacteriales</taxon>
        <taxon>Flavobacteriaceae</taxon>
        <taxon>Psychroflexus</taxon>
    </lineage>
</organism>
<protein>
    <recommendedName>
        <fullName evidence="3">SnoaL-like domain-containing protein</fullName>
    </recommendedName>
</protein>
<accession>A0A1H3ZKS6</accession>
<dbReference type="Gene3D" id="3.10.450.50">
    <property type="match status" value="1"/>
</dbReference>
<keyword evidence="2" id="KW-1185">Reference proteome</keyword>
<reference evidence="1 2" key="1">
    <citation type="submission" date="2016-10" db="EMBL/GenBank/DDBJ databases">
        <authorList>
            <person name="de Groot N.N."/>
        </authorList>
    </citation>
    <scope>NUCLEOTIDE SEQUENCE [LARGE SCALE GENOMIC DNA]</scope>
    <source>
        <strain evidence="1 2">DSM 23581</strain>
    </source>
</reference>
<dbReference type="EMBL" id="FNQF01000004">
    <property type="protein sequence ID" value="SEA24031.1"/>
    <property type="molecule type" value="Genomic_DNA"/>
</dbReference>
<gene>
    <name evidence="1" type="ORF">SAMN05421540_104105</name>
</gene>
<name>A0A1H3ZKS6_9FLAO</name>